<feature type="binding site" evidence="19">
    <location>
        <position position="222"/>
    </location>
    <ligand>
        <name>Mg(2+)</name>
        <dbReference type="ChEBI" id="CHEBI:18420"/>
        <label>1</label>
    </ligand>
</feature>
<feature type="binding site" evidence="18">
    <location>
        <position position="372"/>
    </location>
    <ligand>
        <name>ATP</name>
        <dbReference type="ChEBI" id="CHEBI:30616"/>
    </ligand>
</feature>
<dbReference type="EMBL" id="SRPW01000546">
    <property type="protein sequence ID" value="KAG6013785.1"/>
    <property type="molecule type" value="Genomic_DNA"/>
</dbReference>
<comment type="cofactor">
    <cofactor evidence="17">
        <name>a monovalent cation</name>
        <dbReference type="ChEBI" id="CHEBI:60242"/>
    </cofactor>
    <text evidence="17">A monovalent cation.</text>
</comment>
<feature type="binding site" evidence="18">
    <location>
        <position position="358"/>
    </location>
    <ligand>
        <name>ATP</name>
        <dbReference type="ChEBI" id="CHEBI:30616"/>
    </ligand>
</feature>
<dbReference type="PIRSF" id="PIRSF038895">
    <property type="entry name" value="FPGS"/>
    <property type="match status" value="1"/>
</dbReference>
<evidence type="ECO:0000256" key="9">
    <source>
        <dbReference type="ARBA" id="ARBA00022723"/>
    </source>
</evidence>
<keyword evidence="8 17" id="KW-0436">Ligase</keyword>
<keyword evidence="10 18" id="KW-0547">Nucleotide-binding</keyword>
<feature type="binding site" evidence="19">
    <location>
        <position position="192"/>
    </location>
    <ligand>
        <name>Mg(2+)</name>
        <dbReference type="ChEBI" id="CHEBI:18420"/>
        <label>1</label>
    </ligand>
</feature>
<evidence type="ECO:0000313" key="21">
    <source>
        <dbReference type="Proteomes" id="UP000748025"/>
    </source>
</evidence>
<dbReference type="GO" id="GO:0005743">
    <property type="term" value="C:mitochondrial inner membrane"/>
    <property type="evidence" value="ECO:0007669"/>
    <property type="project" value="UniProtKB-SubCell"/>
</dbReference>
<dbReference type="GO" id="GO:0005829">
    <property type="term" value="C:cytosol"/>
    <property type="evidence" value="ECO:0007669"/>
    <property type="project" value="TreeGrafter"/>
</dbReference>
<dbReference type="GO" id="GO:0006730">
    <property type="term" value="P:one-carbon metabolic process"/>
    <property type="evidence" value="ECO:0007669"/>
    <property type="project" value="UniProtKB-KW"/>
</dbReference>
<dbReference type="GO" id="GO:0004326">
    <property type="term" value="F:tetrahydrofolylpolyglutamate synthase activity"/>
    <property type="evidence" value="ECO:0007669"/>
    <property type="project" value="UniProtKB-EC"/>
</dbReference>
<dbReference type="PANTHER" id="PTHR11136">
    <property type="entry name" value="FOLYLPOLYGLUTAMATE SYNTHASE-RELATED"/>
    <property type="match status" value="1"/>
</dbReference>
<evidence type="ECO:0000256" key="6">
    <source>
        <dbReference type="ARBA" id="ARBA00022490"/>
    </source>
</evidence>
<evidence type="ECO:0000256" key="17">
    <source>
        <dbReference type="PIRNR" id="PIRNR038895"/>
    </source>
</evidence>
<evidence type="ECO:0000256" key="5">
    <source>
        <dbReference type="ARBA" id="ARBA00008276"/>
    </source>
</evidence>
<reference evidence="20" key="1">
    <citation type="journal article" date="2020" name="bioRxiv">
        <title>Whole genome comparisons of ergot fungi reveals the divergence and evolution of species within the genus Claviceps are the result of varying mechanisms driving genome evolution and host range expansion.</title>
        <authorList>
            <person name="Wyka S.A."/>
            <person name="Mondo S.J."/>
            <person name="Liu M."/>
            <person name="Dettman J."/>
            <person name="Nalam V."/>
            <person name="Broders K.D."/>
        </authorList>
    </citation>
    <scope>NUCLEOTIDE SEQUENCE</scope>
    <source>
        <strain evidence="20">CCC 602</strain>
    </source>
</reference>
<dbReference type="GO" id="GO:0005524">
    <property type="term" value="F:ATP binding"/>
    <property type="evidence" value="ECO:0007669"/>
    <property type="project" value="UniProtKB-KW"/>
</dbReference>
<feature type="binding site" evidence="19">
    <location>
        <position position="114"/>
    </location>
    <ligand>
        <name>Mg(2+)</name>
        <dbReference type="ChEBI" id="CHEBI:18420"/>
        <label>1</label>
    </ligand>
</feature>
<dbReference type="OrthoDB" id="10261039at2759"/>
<keyword evidence="13 19" id="KW-0460">Magnesium</keyword>
<comment type="caution">
    <text evidence="20">The sequence shown here is derived from an EMBL/GenBank/DDBJ whole genome shotgun (WGS) entry which is preliminary data.</text>
</comment>
<evidence type="ECO:0000256" key="13">
    <source>
        <dbReference type="ARBA" id="ARBA00022842"/>
    </source>
</evidence>
<proteinExistence type="inferred from homology"/>
<sequence length="525" mass="56737">MSTSRSYEAALQKLAQLQSNRAVTHLFDKTPDRQVLTRTQAPAQQHLNLNAAAVPEMLEWLRRAGYSPSDLSRMRHIHVAGTKGKGSVCAFATAMLREYGAHGTRGGPVGTYTSPHLVSPRERIAINGQPLSQDVFAAYFFDLWDRFTASAGNVVDAATAEGPASKPFFFRFLTILAWHVFLGERVRSVVMECGIGGEYDATNVLPAGAVSAAVVTHLGVDHVAMLGDTVEQIAWHKAGIFKSGVRAFTMNVGARQPAVMQVLRQRARDKGAVLVEVEEEDVEAWARRTNIQGNLPGEFQKRNQALAVMAVKEHLRGFSAAAAASDTSSSSSSSSSLLDEALPGQMVRGLTTASLRGRCEVLRHQGSTWLLDGAHTHDSLEQVAKWVAAQNGPPGAGDENKDEKPELVLLFNQQERNAPALLKALVAALQRETGRRDVFSHAVFTRNELQQPLQQPHDHVAVQEGAAAMMESICPGCTTTVTNNVVSGVEEARRRLGGRQGKVLVTGSLHLVGGVMQVLEPNSVL</sequence>
<evidence type="ECO:0000256" key="16">
    <source>
        <dbReference type="ARBA" id="ARBA00047493"/>
    </source>
</evidence>
<dbReference type="AlphaFoldDB" id="A0A9P7NFH3"/>
<evidence type="ECO:0000256" key="8">
    <source>
        <dbReference type="ARBA" id="ARBA00022598"/>
    </source>
</evidence>
<keyword evidence="11" id="KW-0999">Mitochondrion inner membrane</keyword>
<accession>A0A9P7NFH3</accession>
<evidence type="ECO:0000256" key="1">
    <source>
        <dbReference type="ARBA" id="ARBA00004273"/>
    </source>
</evidence>
<keyword evidence="12 18" id="KW-0067">ATP-binding</keyword>
<keyword evidence="7 17" id="KW-0554">One-carbon metabolism</keyword>
<dbReference type="InterPro" id="IPR001645">
    <property type="entry name" value="Folylpolyglutamate_synth"/>
</dbReference>
<dbReference type="EC" id="6.3.2.17" evidence="17"/>
<evidence type="ECO:0000256" key="15">
    <source>
        <dbReference type="ARBA" id="ARBA00023136"/>
    </source>
</evidence>
<evidence type="ECO:0000256" key="4">
    <source>
        <dbReference type="ARBA" id="ARBA00005150"/>
    </source>
</evidence>
<protein>
    <recommendedName>
        <fullName evidence="17">Folylpolyglutamate synthase</fullName>
        <ecNumber evidence="17">6.3.2.17</ecNumber>
    </recommendedName>
    <alternativeName>
        <fullName evidence="17">Folylpoly-gamma-glutamate synthetase</fullName>
    </alternativeName>
    <alternativeName>
        <fullName evidence="17">Tetrahydrofolylpolyglutamate synthase</fullName>
    </alternativeName>
</protein>
<comment type="function">
    <text evidence="17">Catalyzes conversion of folates to polyglutamate derivatives allowing concentration of folate compounds in the cell and the intracellular retention of these cofactors, which are important substrates for most of the folate-dependent enzymes that are involved in one-carbon transfer reactions involved in purine, pyrimidine and amino acid synthesis.</text>
</comment>
<comment type="subcellular location">
    <subcellularLocation>
        <location evidence="3">Cytoplasm</location>
    </subcellularLocation>
    <subcellularLocation>
        <location evidence="1">Mitochondrion inner membrane</location>
    </subcellularLocation>
    <subcellularLocation>
        <location evidence="2">Mitochondrion matrix</location>
    </subcellularLocation>
</comment>
<dbReference type="InterPro" id="IPR036565">
    <property type="entry name" value="Mur-like_cat_sf"/>
</dbReference>
<evidence type="ECO:0000256" key="18">
    <source>
        <dbReference type="PIRSR" id="PIRSR038895-1"/>
    </source>
</evidence>
<evidence type="ECO:0000256" key="19">
    <source>
        <dbReference type="PIRSR" id="PIRSR038895-2"/>
    </source>
</evidence>
<dbReference type="Gene3D" id="3.40.1190.10">
    <property type="entry name" value="Mur-like, catalytic domain"/>
    <property type="match status" value="1"/>
</dbReference>
<keyword evidence="9 19" id="KW-0479">Metal-binding</keyword>
<keyword evidence="14" id="KW-0496">Mitochondrion</keyword>
<comment type="catalytic activity">
    <reaction evidence="16 17">
        <text>(6S)-5,6,7,8-tetrahydrofolyl-(gamma-L-Glu)(n) + L-glutamate + ATP = (6S)-5,6,7,8-tetrahydrofolyl-(gamma-L-Glu)(n+1) + ADP + phosphate + H(+)</text>
        <dbReference type="Rhea" id="RHEA:10580"/>
        <dbReference type="Rhea" id="RHEA-COMP:14738"/>
        <dbReference type="Rhea" id="RHEA-COMP:14740"/>
        <dbReference type="ChEBI" id="CHEBI:15378"/>
        <dbReference type="ChEBI" id="CHEBI:29985"/>
        <dbReference type="ChEBI" id="CHEBI:30616"/>
        <dbReference type="ChEBI" id="CHEBI:43474"/>
        <dbReference type="ChEBI" id="CHEBI:141005"/>
        <dbReference type="ChEBI" id="CHEBI:456216"/>
        <dbReference type="EC" id="6.3.2.17"/>
    </reaction>
</comment>
<evidence type="ECO:0000256" key="12">
    <source>
        <dbReference type="ARBA" id="ARBA00022840"/>
    </source>
</evidence>
<dbReference type="InterPro" id="IPR023600">
    <property type="entry name" value="Folylpolyglutamate_synth_euk"/>
</dbReference>
<keyword evidence="15" id="KW-0472">Membrane</keyword>
<dbReference type="SUPFAM" id="SSF53244">
    <property type="entry name" value="MurD-like peptide ligases, peptide-binding domain"/>
    <property type="match status" value="1"/>
</dbReference>
<comment type="similarity">
    <text evidence="5 17">Belongs to the folylpolyglutamate synthase family.</text>
</comment>
<name>A0A9P7NFH3_9HYPO</name>
<keyword evidence="21" id="KW-1185">Reference proteome</keyword>
<dbReference type="PANTHER" id="PTHR11136:SF5">
    <property type="entry name" value="FOLYLPOLYGLUTAMATE SYNTHASE, MITOCHONDRIAL"/>
    <property type="match status" value="1"/>
</dbReference>
<dbReference type="Gene3D" id="3.90.190.20">
    <property type="entry name" value="Mur ligase, C-terminal domain"/>
    <property type="match status" value="1"/>
</dbReference>
<keyword evidence="6" id="KW-0963">Cytoplasm</keyword>
<dbReference type="Proteomes" id="UP000748025">
    <property type="component" value="Unassembled WGS sequence"/>
</dbReference>
<gene>
    <name evidence="20" type="ORF">E4U43_007120</name>
</gene>
<dbReference type="GO" id="GO:0046872">
    <property type="term" value="F:metal ion binding"/>
    <property type="evidence" value="ECO:0007669"/>
    <property type="project" value="UniProtKB-KW"/>
</dbReference>
<dbReference type="InterPro" id="IPR018109">
    <property type="entry name" value="Folylpolyglutamate_synth_CS"/>
</dbReference>
<evidence type="ECO:0000256" key="7">
    <source>
        <dbReference type="ARBA" id="ARBA00022563"/>
    </source>
</evidence>
<dbReference type="SUPFAM" id="SSF53623">
    <property type="entry name" value="MurD-like peptide ligases, catalytic domain"/>
    <property type="match status" value="1"/>
</dbReference>
<evidence type="ECO:0000256" key="11">
    <source>
        <dbReference type="ARBA" id="ARBA00022792"/>
    </source>
</evidence>
<evidence type="ECO:0000256" key="10">
    <source>
        <dbReference type="ARBA" id="ARBA00022741"/>
    </source>
</evidence>
<dbReference type="PROSITE" id="PS01012">
    <property type="entry name" value="FOLYLPOLYGLU_SYNT_2"/>
    <property type="match status" value="1"/>
</dbReference>
<evidence type="ECO:0000313" key="20">
    <source>
        <dbReference type="EMBL" id="KAG6013785.1"/>
    </source>
</evidence>
<dbReference type="NCBIfam" id="TIGR01499">
    <property type="entry name" value="folC"/>
    <property type="match status" value="1"/>
</dbReference>
<organism evidence="20 21">
    <name type="scientific">Claviceps pusilla</name>
    <dbReference type="NCBI Taxonomy" id="123648"/>
    <lineage>
        <taxon>Eukaryota</taxon>
        <taxon>Fungi</taxon>
        <taxon>Dikarya</taxon>
        <taxon>Ascomycota</taxon>
        <taxon>Pezizomycotina</taxon>
        <taxon>Sordariomycetes</taxon>
        <taxon>Hypocreomycetidae</taxon>
        <taxon>Hypocreales</taxon>
        <taxon>Clavicipitaceae</taxon>
        <taxon>Claviceps</taxon>
    </lineage>
</organism>
<dbReference type="GO" id="GO:0005759">
    <property type="term" value="C:mitochondrial matrix"/>
    <property type="evidence" value="ECO:0007669"/>
    <property type="project" value="UniProtKB-SubCell"/>
</dbReference>
<dbReference type="InterPro" id="IPR036615">
    <property type="entry name" value="Mur_ligase_C_dom_sf"/>
</dbReference>
<evidence type="ECO:0000256" key="2">
    <source>
        <dbReference type="ARBA" id="ARBA00004305"/>
    </source>
</evidence>
<comment type="pathway">
    <text evidence="4 17">Cofactor biosynthesis; tetrahydrofolylpolyglutamate biosynthesis.</text>
</comment>
<evidence type="ECO:0000256" key="3">
    <source>
        <dbReference type="ARBA" id="ARBA00004496"/>
    </source>
</evidence>
<evidence type="ECO:0000256" key="14">
    <source>
        <dbReference type="ARBA" id="ARBA00023128"/>
    </source>
</evidence>